<evidence type="ECO:0000256" key="1">
    <source>
        <dbReference type="SAM" id="MobiDB-lite"/>
    </source>
</evidence>
<evidence type="ECO:0000313" key="4">
    <source>
        <dbReference type="Proteomes" id="UP000245166"/>
    </source>
</evidence>
<evidence type="ECO:0000313" key="3">
    <source>
        <dbReference type="EMBL" id="PWD51088.1"/>
    </source>
</evidence>
<evidence type="ECO:0000256" key="2">
    <source>
        <dbReference type="SAM" id="SignalP"/>
    </source>
</evidence>
<keyword evidence="4" id="KW-1185">Reference proteome</keyword>
<protein>
    <submittedName>
        <fullName evidence="3">Uncharacterized protein</fullName>
    </submittedName>
</protein>
<organism evidence="3 4">
    <name type="scientific">Serinibacter arcticus</name>
    <dbReference type="NCBI Taxonomy" id="1655435"/>
    <lineage>
        <taxon>Bacteria</taxon>
        <taxon>Bacillati</taxon>
        <taxon>Actinomycetota</taxon>
        <taxon>Actinomycetes</taxon>
        <taxon>Micrococcales</taxon>
        <taxon>Beutenbergiaceae</taxon>
        <taxon>Serinibacter</taxon>
    </lineage>
</organism>
<dbReference type="RefSeq" id="WP_109229469.1">
    <property type="nucleotide sequence ID" value="NZ_PYHR01000002.1"/>
</dbReference>
<feature type="region of interest" description="Disordered" evidence="1">
    <location>
        <begin position="121"/>
        <end position="144"/>
    </location>
</feature>
<gene>
    <name evidence="3" type="ORF">C8046_10955</name>
</gene>
<dbReference type="PROSITE" id="PS51257">
    <property type="entry name" value="PROKAR_LIPOPROTEIN"/>
    <property type="match status" value="1"/>
</dbReference>
<accession>A0A2U1ZVT0</accession>
<feature type="chain" id="PRO_5038621555" evidence="2">
    <location>
        <begin position="30"/>
        <end position="308"/>
    </location>
</feature>
<name>A0A2U1ZVT0_9MICO</name>
<feature type="signal peptide" evidence="2">
    <location>
        <begin position="1"/>
        <end position="29"/>
    </location>
</feature>
<dbReference type="Proteomes" id="UP000245166">
    <property type="component" value="Unassembled WGS sequence"/>
</dbReference>
<dbReference type="AlphaFoldDB" id="A0A2U1ZVT0"/>
<dbReference type="EMBL" id="PYHR01000002">
    <property type="protein sequence ID" value="PWD51088.1"/>
    <property type="molecule type" value="Genomic_DNA"/>
</dbReference>
<reference evidence="3 4" key="1">
    <citation type="submission" date="2018-03" db="EMBL/GenBank/DDBJ databases">
        <title>Genome assembly of novel Miniimonas species PCH200.</title>
        <authorList>
            <person name="Thakur V."/>
            <person name="Kumar V."/>
            <person name="Singh D."/>
        </authorList>
    </citation>
    <scope>NUCLEOTIDE SEQUENCE [LARGE SCALE GENOMIC DNA]</scope>
    <source>
        <strain evidence="3 4">PCH200</strain>
    </source>
</reference>
<proteinExistence type="predicted"/>
<comment type="caution">
    <text evidence="3">The sequence shown here is derived from an EMBL/GenBank/DDBJ whole genome shotgun (WGS) entry which is preliminary data.</text>
</comment>
<sequence length="308" mass="31504">MPTTTPRGRSGATGVAVVAALGLTLAACGAPGTSPADTAPDASSSDDAQQYAAFATLLEKGDGGPRLCLGGVNESYPPQCGGPVILGLDWADVADAETASGVTWGSGWVVGTYDGEAFSLTEPVRTDPPAGVIPPTSSWTSPEALCEDPFRGGREGGYPTEAGPDGPALDAEGASAVGQLQERSAALPGYVELFVSDGYSEFNVLLTESSDVDAAHSALREVWQGFLCVAARDLPSNAESQEASAALNDDPGELGLLSWGADTVGGRFGVEVVLADDETRARITDLLSPWYEADDVDLTGRLVPVEVG</sequence>
<keyword evidence="2" id="KW-0732">Signal</keyword>
<dbReference type="OrthoDB" id="5178481at2"/>